<dbReference type="InterPro" id="IPR011990">
    <property type="entry name" value="TPR-like_helical_dom_sf"/>
</dbReference>
<gene>
    <name evidence="2" type="ORF">GCM10017044_07890</name>
</gene>
<dbReference type="Gene3D" id="1.25.40.10">
    <property type="entry name" value="Tetratricopeptide repeat domain"/>
    <property type="match status" value="3"/>
</dbReference>
<dbReference type="Pfam" id="PF13424">
    <property type="entry name" value="TPR_12"/>
    <property type="match status" value="2"/>
</dbReference>
<dbReference type="SUPFAM" id="SSF48452">
    <property type="entry name" value="TPR-like"/>
    <property type="match status" value="2"/>
</dbReference>
<reference evidence="2" key="1">
    <citation type="journal article" date="2014" name="Int. J. Syst. Evol. Microbiol.">
        <title>Complete genome sequence of Corynebacterium casei LMG S-19264T (=DSM 44701T), isolated from a smear-ripened cheese.</title>
        <authorList>
            <consortium name="US DOE Joint Genome Institute (JGI-PGF)"/>
            <person name="Walter F."/>
            <person name="Albersmeier A."/>
            <person name="Kalinowski J."/>
            <person name="Ruckert C."/>
        </authorList>
    </citation>
    <scope>NUCLEOTIDE SEQUENCE</scope>
    <source>
        <strain evidence="2">KCTC 42590</strain>
    </source>
</reference>
<evidence type="ECO:0008006" key="4">
    <source>
        <dbReference type="Google" id="ProtNLM"/>
    </source>
</evidence>
<feature type="repeat" description="TPR" evidence="1">
    <location>
        <begin position="95"/>
        <end position="128"/>
    </location>
</feature>
<accession>A0A919AMH5</accession>
<sequence>MLLFAFGKVWQELLTIAGVDRVDSQRLKAMLESGVTALNRGDLPSAEKIFTDILSMVPQEANSLHFMGVICRKKGHFADSEAYFKRSLAVNSKQPAVLNALGNLFAATGRQEEALTSYQQATAMQPSFADAWFNQGLVLQALGNHEEALPAFEKAVQLSGGRASHYSAQGISLQKLGRYEAAIERFRKALESDPSNVNALHNLGSVYKEMYRVDDARACLEEAIARAPRLAEPRYVLGNIYYEAGDVDRADTEYRTAIAIKPDFRDAHRSLNKLYWEHGRKELFAKSYAVGHQAAPDNADLCADHLEALENAGRVGEALSLAENYQSKFPGHTGLQKRMGRLSEAVGDLEKAVSFYRASLAGEDGDVSTSIDLARVEIKREKYETSLQALEPYAAVRPFDQELWALRGTCWHLLGDDRDAWLHRYDQFVQPMMLGTPEGYSCLEDFLDDLQTALMRLHTAEGQPIDQTLRGGSQTHGTLLDRPEPVFRAFRGALSDCVQTYIDQLPDDPDHPLLCRKSDGFDFSASWSVRLRKDGFHVNHVHALGWISSAFYVDVPENSPKEDAAHEGWIKFGESGLGLGERDTIQRCIKPQRGMLALFPSYMWHGTVPFTQDRDRMTAPFDVVPL</sequence>
<dbReference type="PANTHER" id="PTHR44366:SF1">
    <property type="entry name" value="UDP-N-ACETYLGLUCOSAMINE--PEPTIDE N-ACETYLGLUCOSAMINYLTRANSFERASE 110 KDA SUBUNIT"/>
    <property type="match status" value="1"/>
</dbReference>
<evidence type="ECO:0000313" key="3">
    <source>
        <dbReference type="Proteomes" id="UP000630923"/>
    </source>
</evidence>
<feature type="repeat" description="TPR" evidence="1">
    <location>
        <begin position="197"/>
        <end position="230"/>
    </location>
</feature>
<evidence type="ECO:0000313" key="2">
    <source>
        <dbReference type="EMBL" id="GHF16041.1"/>
    </source>
</evidence>
<dbReference type="InterPro" id="IPR037919">
    <property type="entry name" value="OGT"/>
</dbReference>
<dbReference type="InterPro" id="IPR012668">
    <property type="entry name" value="CHP02466"/>
</dbReference>
<organism evidence="2 3">
    <name type="scientific">Kordiimonas sediminis</name>
    <dbReference type="NCBI Taxonomy" id="1735581"/>
    <lineage>
        <taxon>Bacteria</taxon>
        <taxon>Pseudomonadati</taxon>
        <taxon>Pseudomonadota</taxon>
        <taxon>Alphaproteobacteria</taxon>
        <taxon>Kordiimonadales</taxon>
        <taxon>Kordiimonadaceae</taxon>
        <taxon>Kordiimonas</taxon>
    </lineage>
</organism>
<dbReference type="Pfam" id="PF13374">
    <property type="entry name" value="TPR_10"/>
    <property type="match status" value="1"/>
</dbReference>
<keyword evidence="3" id="KW-1185">Reference proteome</keyword>
<keyword evidence="1" id="KW-0802">TPR repeat</keyword>
<comment type="caution">
    <text evidence="2">The sequence shown here is derived from an EMBL/GenBank/DDBJ whole genome shotgun (WGS) entry which is preliminary data.</text>
</comment>
<protein>
    <recommendedName>
        <fullName evidence="4">Tetratricopeptide repeat protein</fullName>
    </recommendedName>
</protein>
<dbReference type="GO" id="GO:0006493">
    <property type="term" value="P:protein O-linked glycosylation"/>
    <property type="evidence" value="ECO:0007669"/>
    <property type="project" value="InterPro"/>
</dbReference>
<reference evidence="2" key="2">
    <citation type="submission" date="2020-09" db="EMBL/GenBank/DDBJ databases">
        <authorList>
            <person name="Sun Q."/>
            <person name="Kim S."/>
        </authorList>
    </citation>
    <scope>NUCLEOTIDE SEQUENCE</scope>
    <source>
        <strain evidence="2">KCTC 42590</strain>
    </source>
</reference>
<feature type="repeat" description="TPR" evidence="1">
    <location>
        <begin position="129"/>
        <end position="162"/>
    </location>
</feature>
<dbReference type="Pfam" id="PF13759">
    <property type="entry name" value="2OG-FeII_Oxy_5"/>
    <property type="match status" value="1"/>
</dbReference>
<dbReference type="Proteomes" id="UP000630923">
    <property type="component" value="Unassembled WGS sequence"/>
</dbReference>
<dbReference type="InterPro" id="IPR019734">
    <property type="entry name" value="TPR_rpt"/>
</dbReference>
<dbReference type="EMBL" id="BNCI01000001">
    <property type="protein sequence ID" value="GHF16041.1"/>
    <property type="molecule type" value="Genomic_DNA"/>
</dbReference>
<feature type="repeat" description="TPR" evidence="1">
    <location>
        <begin position="163"/>
        <end position="196"/>
    </location>
</feature>
<dbReference type="SMART" id="SM00028">
    <property type="entry name" value="TPR"/>
    <property type="match status" value="8"/>
</dbReference>
<dbReference type="PANTHER" id="PTHR44366">
    <property type="entry name" value="UDP-N-ACETYLGLUCOSAMINE--PEPTIDE N-ACETYLGLUCOSAMINYLTRANSFERASE 110 KDA SUBUNIT"/>
    <property type="match status" value="1"/>
</dbReference>
<dbReference type="PROSITE" id="PS50293">
    <property type="entry name" value="TPR_REGION"/>
    <property type="match status" value="2"/>
</dbReference>
<dbReference type="GO" id="GO:0097363">
    <property type="term" value="F:protein O-acetylglucosaminyltransferase activity"/>
    <property type="evidence" value="ECO:0007669"/>
    <property type="project" value="TreeGrafter"/>
</dbReference>
<feature type="repeat" description="TPR" evidence="1">
    <location>
        <begin position="231"/>
        <end position="264"/>
    </location>
</feature>
<dbReference type="PROSITE" id="PS50005">
    <property type="entry name" value="TPR"/>
    <property type="match status" value="5"/>
</dbReference>
<name>A0A919AMH5_9PROT</name>
<dbReference type="AlphaFoldDB" id="A0A919AMH5"/>
<dbReference type="Pfam" id="PF13414">
    <property type="entry name" value="TPR_11"/>
    <property type="match status" value="1"/>
</dbReference>
<proteinExistence type="predicted"/>
<evidence type="ECO:0000256" key="1">
    <source>
        <dbReference type="PROSITE-ProRule" id="PRU00339"/>
    </source>
</evidence>
<dbReference type="Gene3D" id="2.60.120.620">
    <property type="entry name" value="q2cbj1_9rhob like domain"/>
    <property type="match status" value="1"/>
</dbReference>